<protein>
    <submittedName>
        <fullName evidence="1">8-oxo-dGTP pyrophosphatase MutT (NUDIX family)</fullName>
    </submittedName>
</protein>
<dbReference type="Gene3D" id="3.90.79.10">
    <property type="entry name" value="Nucleoside Triphosphate Pyrophosphohydrolase"/>
    <property type="match status" value="1"/>
</dbReference>
<dbReference type="RefSeq" id="WP_238247693.1">
    <property type="nucleotide sequence ID" value="NZ_BPQX01000012.1"/>
</dbReference>
<keyword evidence="2" id="KW-1185">Reference proteome</keyword>
<dbReference type="InterPro" id="IPR015797">
    <property type="entry name" value="NUDIX_hydrolase-like_dom_sf"/>
</dbReference>
<dbReference type="Proteomes" id="UP001236369">
    <property type="component" value="Unassembled WGS sequence"/>
</dbReference>
<proteinExistence type="predicted"/>
<evidence type="ECO:0000313" key="2">
    <source>
        <dbReference type="Proteomes" id="UP001236369"/>
    </source>
</evidence>
<reference evidence="1 2" key="1">
    <citation type="submission" date="2023-07" db="EMBL/GenBank/DDBJ databases">
        <title>Genomic Encyclopedia of Type Strains, Phase IV (KMG-IV): sequencing the most valuable type-strain genomes for metagenomic binning, comparative biology and taxonomic classification.</title>
        <authorList>
            <person name="Goeker M."/>
        </authorList>
    </citation>
    <scope>NUCLEOTIDE SEQUENCE [LARGE SCALE GENOMIC DNA]</scope>
    <source>
        <strain evidence="1 2">DSM 19562</strain>
    </source>
</reference>
<organism evidence="1 2">
    <name type="scientific">Methylobacterium persicinum</name>
    <dbReference type="NCBI Taxonomy" id="374426"/>
    <lineage>
        <taxon>Bacteria</taxon>
        <taxon>Pseudomonadati</taxon>
        <taxon>Pseudomonadota</taxon>
        <taxon>Alphaproteobacteria</taxon>
        <taxon>Hyphomicrobiales</taxon>
        <taxon>Methylobacteriaceae</taxon>
        <taxon>Methylobacterium</taxon>
    </lineage>
</organism>
<dbReference type="EMBL" id="JAUSVV010000007">
    <property type="protein sequence ID" value="MDQ0443589.1"/>
    <property type="molecule type" value="Genomic_DNA"/>
</dbReference>
<comment type="caution">
    <text evidence="1">The sequence shown here is derived from an EMBL/GenBank/DDBJ whole genome shotgun (WGS) entry which is preliminary data.</text>
</comment>
<gene>
    <name evidence="1" type="ORF">QO016_003094</name>
</gene>
<evidence type="ECO:0000313" key="1">
    <source>
        <dbReference type="EMBL" id="MDQ0443589.1"/>
    </source>
</evidence>
<accession>A0ABU0HMN1</accession>
<sequence>MSEGLRTTRLTGIEGRLVYHEWPWARDHAEAIAAHWARRQAERPALFDGVVLLSCAHAVADGLCRIDLFETRYSHFIAYRDGGRFGGDVANAFAAIVPWSADGAVLVGEMGAHTATAGQLYFPCGTPDRDDVRGTAVDLAGSAAREFTEETGLCLPEGAPEEWILLEGEGQLAFLRPVRFPDSADILLARAEAHRRTEAEPELAGFRVLRGPADLDPQRMPGFVRAYLAGAF</sequence>
<name>A0ABU0HMN1_9HYPH</name>
<dbReference type="SUPFAM" id="SSF55811">
    <property type="entry name" value="Nudix"/>
    <property type="match status" value="1"/>
</dbReference>